<sequence length="146" mass="16337">MLTLKAARKRARQRRKAQMAAIAESDTQGRPTAKRPRILISVEPRAYRETIGDALQILRPCVEVTVVEPVDLLGEISRLEPALVICSVPETTEAGYGRFGWVEYRPYERPEARIILEGRCSEVEAVELADLLSVVDYCTAVAKTPR</sequence>
<protein>
    <recommendedName>
        <fullName evidence="3">Response regulatory domain-containing protein</fullName>
    </recommendedName>
</protein>
<gene>
    <name evidence="2" type="ORF">AVDCRST_MAG25-337</name>
</gene>
<accession>A0A6J4R213</accession>
<evidence type="ECO:0008006" key="3">
    <source>
        <dbReference type="Google" id="ProtNLM"/>
    </source>
</evidence>
<dbReference type="EMBL" id="CADCVI010000025">
    <property type="protein sequence ID" value="CAA9457625.1"/>
    <property type="molecule type" value="Genomic_DNA"/>
</dbReference>
<reference evidence="2" key="1">
    <citation type="submission" date="2020-02" db="EMBL/GenBank/DDBJ databases">
        <authorList>
            <person name="Meier V. D."/>
        </authorList>
    </citation>
    <scope>NUCLEOTIDE SEQUENCE</scope>
    <source>
        <strain evidence="2">AVDCRST_MAG25</strain>
    </source>
</reference>
<evidence type="ECO:0000256" key="1">
    <source>
        <dbReference type="SAM" id="MobiDB-lite"/>
    </source>
</evidence>
<evidence type="ECO:0000313" key="2">
    <source>
        <dbReference type="EMBL" id="CAA9457625.1"/>
    </source>
</evidence>
<proteinExistence type="predicted"/>
<organism evidence="2">
    <name type="scientific">uncultured Rubrobacteraceae bacterium</name>
    <dbReference type="NCBI Taxonomy" id="349277"/>
    <lineage>
        <taxon>Bacteria</taxon>
        <taxon>Bacillati</taxon>
        <taxon>Actinomycetota</taxon>
        <taxon>Rubrobacteria</taxon>
        <taxon>Rubrobacterales</taxon>
        <taxon>Rubrobacteraceae</taxon>
        <taxon>environmental samples</taxon>
    </lineage>
</organism>
<name>A0A6J4R213_9ACTN</name>
<feature type="region of interest" description="Disordered" evidence="1">
    <location>
        <begin position="16"/>
        <end position="35"/>
    </location>
</feature>
<dbReference type="AlphaFoldDB" id="A0A6J4R213"/>